<organism evidence="7 8">
    <name type="scientific">Streptantibioticus cattleyicolor (strain ATCC 35852 / DSM 46488 / JCM 4925 / NBRC 14057 / NRRL 8057)</name>
    <name type="common">Streptomyces cattleya</name>
    <dbReference type="NCBI Taxonomy" id="1003195"/>
    <lineage>
        <taxon>Bacteria</taxon>
        <taxon>Bacillati</taxon>
        <taxon>Actinomycetota</taxon>
        <taxon>Actinomycetes</taxon>
        <taxon>Kitasatosporales</taxon>
        <taxon>Streptomycetaceae</taxon>
        <taxon>Streptantibioticus</taxon>
    </lineage>
</organism>
<dbReference type="KEGG" id="scy:SCATT_08340"/>
<dbReference type="InterPro" id="IPR009057">
    <property type="entry name" value="Homeodomain-like_sf"/>
</dbReference>
<dbReference type="SUPFAM" id="SSF46689">
    <property type="entry name" value="Homeodomain-like"/>
    <property type="match status" value="1"/>
</dbReference>
<dbReference type="AlphaFoldDB" id="F8JW37"/>
<dbReference type="InterPro" id="IPR036271">
    <property type="entry name" value="Tet_transcr_reg_TetR-rel_C_sf"/>
</dbReference>
<keyword evidence="2" id="KW-0805">Transcription regulation</keyword>
<keyword evidence="4" id="KW-0804">Transcription</keyword>
<accession>F8JW37</accession>
<reference evidence="8" key="1">
    <citation type="submission" date="2011-12" db="EMBL/GenBank/DDBJ databases">
        <title>Complete genome sequence of Streptomyces cattleya strain DSM 46488.</title>
        <authorList>
            <person name="Ou H.-Y."/>
            <person name="Li P."/>
            <person name="Zhao C."/>
            <person name="O'Hagan D."/>
            <person name="Deng Z."/>
        </authorList>
    </citation>
    <scope>NUCLEOTIDE SEQUENCE [LARGE SCALE GENOMIC DNA]</scope>
    <source>
        <strain evidence="8">ATCC 35852 / DSM 46488 / JCM 4925 / NBRC 14057 / NRRL 8057</strain>
    </source>
</reference>
<dbReference type="InterPro" id="IPR039538">
    <property type="entry name" value="BetI_C"/>
</dbReference>
<dbReference type="InterPro" id="IPR001647">
    <property type="entry name" value="HTH_TetR"/>
</dbReference>
<sequence>MPKLVDHEERRRQIAEAVWRIAARSGLESVTLRQVAAEAGFSMRLVQYYFTAKQQMLLFALRHLHEVSGERARRRLLGDARTPTPREILRAVLEEMLPLDEERRTALLVHLAYFVRSVEDPELAEVFLGEPGELEEFVAGVIRDAQRAGDAPGRLDAGREADILVSGVVGLGMDVVQGRRTMEDVMATLDYHIERIIPAASTTG</sequence>
<dbReference type="eggNOG" id="COG1309">
    <property type="taxonomic scope" value="Bacteria"/>
</dbReference>
<dbReference type="OrthoDB" id="9816296at2"/>
<dbReference type="GO" id="GO:0003700">
    <property type="term" value="F:DNA-binding transcription factor activity"/>
    <property type="evidence" value="ECO:0007669"/>
    <property type="project" value="TreeGrafter"/>
</dbReference>
<dbReference type="Pfam" id="PF00440">
    <property type="entry name" value="TetR_N"/>
    <property type="match status" value="1"/>
</dbReference>
<evidence type="ECO:0000313" key="7">
    <source>
        <dbReference type="EMBL" id="AEW93205.1"/>
    </source>
</evidence>
<keyword evidence="3 5" id="KW-0238">DNA-binding</keyword>
<keyword evidence="1" id="KW-0678">Repressor</keyword>
<evidence type="ECO:0000259" key="6">
    <source>
        <dbReference type="PROSITE" id="PS50977"/>
    </source>
</evidence>
<evidence type="ECO:0000256" key="5">
    <source>
        <dbReference type="PROSITE-ProRule" id="PRU00335"/>
    </source>
</evidence>
<dbReference type="Pfam" id="PF13977">
    <property type="entry name" value="TetR_C_6"/>
    <property type="match status" value="1"/>
</dbReference>
<dbReference type="InterPro" id="IPR050109">
    <property type="entry name" value="HTH-type_TetR-like_transc_reg"/>
</dbReference>
<evidence type="ECO:0000256" key="4">
    <source>
        <dbReference type="ARBA" id="ARBA00023163"/>
    </source>
</evidence>
<accession>G8WZ19</accession>
<protein>
    <submittedName>
        <fullName evidence="7">Transcriptional regulator</fullName>
    </submittedName>
</protein>
<dbReference type="Proteomes" id="UP000007842">
    <property type="component" value="Chromosome"/>
</dbReference>
<name>F8JW37_STREN</name>
<dbReference type="Gene3D" id="1.10.357.10">
    <property type="entry name" value="Tetracycline Repressor, domain 2"/>
    <property type="match status" value="1"/>
</dbReference>
<dbReference type="SUPFAM" id="SSF48498">
    <property type="entry name" value="Tetracyclin repressor-like, C-terminal domain"/>
    <property type="match status" value="1"/>
</dbReference>
<dbReference type="STRING" id="1003195.SCATT_08340"/>
<proteinExistence type="predicted"/>
<evidence type="ECO:0000256" key="1">
    <source>
        <dbReference type="ARBA" id="ARBA00022491"/>
    </source>
</evidence>
<keyword evidence="8" id="KW-1185">Reference proteome</keyword>
<dbReference type="PANTHER" id="PTHR30055:SF234">
    <property type="entry name" value="HTH-TYPE TRANSCRIPTIONAL REGULATOR BETI"/>
    <property type="match status" value="1"/>
</dbReference>
<feature type="domain" description="HTH tetR-type" evidence="6">
    <location>
        <begin position="8"/>
        <end position="68"/>
    </location>
</feature>
<evidence type="ECO:0000313" key="8">
    <source>
        <dbReference type="Proteomes" id="UP000007842"/>
    </source>
</evidence>
<dbReference type="PROSITE" id="PS50977">
    <property type="entry name" value="HTH_TETR_2"/>
    <property type="match status" value="1"/>
</dbReference>
<evidence type="ECO:0000256" key="2">
    <source>
        <dbReference type="ARBA" id="ARBA00023015"/>
    </source>
</evidence>
<dbReference type="EMBL" id="CP003219">
    <property type="protein sequence ID" value="AEW93205.1"/>
    <property type="molecule type" value="Genomic_DNA"/>
</dbReference>
<dbReference type="PANTHER" id="PTHR30055">
    <property type="entry name" value="HTH-TYPE TRANSCRIPTIONAL REGULATOR RUTR"/>
    <property type="match status" value="1"/>
</dbReference>
<feature type="DNA-binding region" description="H-T-H motif" evidence="5">
    <location>
        <begin position="31"/>
        <end position="50"/>
    </location>
</feature>
<dbReference type="PATRIC" id="fig|1003195.11.peg.2426"/>
<dbReference type="KEGG" id="sct:SCAT_0836"/>
<dbReference type="GO" id="GO:0000976">
    <property type="term" value="F:transcription cis-regulatory region binding"/>
    <property type="evidence" value="ECO:0007669"/>
    <property type="project" value="TreeGrafter"/>
</dbReference>
<gene>
    <name evidence="7" type="ordered locus">SCATT_08340</name>
</gene>
<evidence type="ECO:0000256" key="3">
    <source>
        <dbReference type="ARBA" id="ARBA00023125"/>
    </source>
</evidence>
<dbReference type="HOGENOM" id="CLU_069356_15_10_11"/>